<evidence type="ECO:0000313" key="3">
    <source>
        <dbReference type="Proteomes" id="UP001064971"/>
    </source>
</evidence>
<feature type="region of interest" description="Disordered" evidence="1">
    <location>
        <begin position="1"/>
        <end position="20"/>
    </location>
</feature>
<keyword evidence="3" id="KW-1185">Reference proteome</keyword>
<gene>
    <name evidence="2" type="ORF">DAETH_23310</name>
</gene>
<reference evidence="2" key="1">
    <citation type="submission" date="2022-07" db="EMBL/GenBank/DDBJ databases">
        <title>Complete Genome Sequence of the Radioresistant Bacterium Deinococcus aetherius ST0316, Isolated from the Air Dust collected in Lower Stratosphere above Japan.</title>
        <authorList>
            <person name="Satoh K."/>
            <person name="Hagiwara K."/>
            <person name="Katsumata K."/>
            <person name="Kubo A."/>
            <person name="Yokobori S."/>
            <person name="Yamagishi A."/>
            <person name="Oono Y."/>
            <person name="Narumi I."/>
        </authorList>
    </citation>
    <scope>NUCLEOTIDE SEQUENCE</scope>
    <source>
        <strain evidence="2">ST0316</strain>
    </source>
</reference>
<proteinExistence type="predicted"/>
<evidence type="ECO:0000256" key="1">
    <source>
        <dbReference type="SAM" id="MobiDB-lite"/>
    </source>
</evidence>
<organism evidence="2 3">
    <name type="scientific">Deinococcus aetherius</name>
    <dbReference type="NCBI Taxonomy" id="200252"/>
    <lineage>
        <taxon>Bacteria</taxon>
        <taxon>Thermotogati</taxon>
        <taxon>Deinococcota</taxon>
        <taxon>Deinococci</taxon>
        <taxon>Deinococcales</taxon>
        <taxon>Deinococcaceae</taxon>
        <taxon>Deinococcus</taxon>
    </lineage>
</organism>
<dbReference type="EMBL" id="AP026560">
    <property type="protein sequence ID" value="BDP42362.1"/>
    <property type="molecule type" value="Genomic_DNA"/>
</dbReference>
<evidence type="ECO:0000313" key="2">
    <source>
        <dbReference type="EMBL" id="BDP42362.1"/>
    </source>
</evidence>
<dbReference type="RefSeq" id="WP_264775059.1">
    <property type="nucleotide sequence ID" value="NZ_AP026560.1"/>
</dbReference>
<protein>
    <recommendedName>
        <fullName evidence="4">DUF2171 domain-containing protein</fullName>
    </recommendedName>
</protein>
<dbReference type="Proteomes" id="UP001064971">
    <property type="component" value="Chromosome"/>
</dbReference>
<dbReference type="Pfam" id="PF09939">
    <property type="entry name" value="DUF2171"/>
    <property type="match status" value="1"/>
</dbReference>
<feature type="compositionally biased region" description="Polar residues" evidence="1">
    <location>
        <begin position="1"/>
        <end position="14"/>
    </location>
</feature>
<accession>A0ABM8AEZ1</accession>
<evidence type="ECO:0008006" key="4">
    <source>
        <dbReference type="Google" id="ProtNLM"/>
    </source>
</evidence>
<name>A0ABM8AEZ1_9DEIO</name>
<dbReference type="InterPro" id="IPR018684">
    <property type="entry name" value="DUF2171"/>
</dbReference>
<sequence>MTQNDGQNDQNVANQIDDRVSQDLRQRLESQGEHMQVKDVNGEHVGTVDHVEGDQLKLTRTDSPDGQHHYVPLSQVESMDEVAVYLNVGRDQVQ</sequence>